<keyword evidence="7" id="KW-0812">Transmembrane</keyword>
<dbReference type="InterPro" id="IPR011009">
    <property type="entry name" value="Kinase-like_dom_sf"/>
</dbReference>
<keyword evidence="7" id="KW-1133">Transmembrane helix</keyword>
<feature type="compositionally biased region" description="Pro residues" evidence="6">
    <location>
        <begin position="474"/>
        <end position="488"/>
    </location>
</feature>
<evidence type="ECO:0000256" key="6">
    <source>
        <dbReference type="SAM" id="MobiDB-lite"/>
    </source>
</evidence>
<name>A0A6N7Q177_9BACT</name>
<dbReference type="OrthoDB" id="9801841at2"/>
<reference evidence="9 10" key="1">
    <citation type="submission" date="2019-10" db="EMBL/GenBank/DDBJ databases">
        <title>A soil myxobacterium in the family Polyangiaceae.</title>
        <authorList>
            <person name="Li Y."/>
            <person name="Wang J."/>
        </authorList>
    </citation>
    <scope>NUCLEOTIDE SEQUENCE [LARGE SCALE GENOMIC DNA]</scope>
    <source>
        <strain evidence="9 10">DSM 14734</strain>
    </source>
</reference>
<dbReference type="RefSeq" id="WP_153824818.1">
    <property type="nucleotide sequence ID" value="NZ_WJIE01000024.1"/>
</dbReference>
<evidence type="ECO:0000256" key="5">
    <source>
        <dbReference type="PROSITE-ProRule" id="PRU10141"/>
    </source>
</evidence>
<keyword evidence="3 9" id="KW-0418">Kinase</keyword>
<dbReference type="SMART" id="SM00220">
    <property type="entry name" value="S_TKc"/>
    <property type="match status" value="1"/>
</dbReference>
<sequence>MKAGSTIGKKYRLVRSIGSGSMGTVWAAEELGTRREVALKLLSKSTPELRQRFLREARLSARLSHPNIVRLLDAGETDDAEPYLVLELLSGESLADMLKTKRRIEPRVAARITRDIANALEAAHQAKIMHRDLKPANVFLHRAPGAGEDDFVVKVLDFGVAKSLGPAEETQATVTGMVIGSPGYMSPEQVGLRADIDHRTDLWSLGILLYELLAGVRPFTGSLQDVVRQVLVAPIPPISARVRDVPQELEDVVMRCLERERDKRVASAAELAALLTPLVESSRIWRAPSSAAISVARPSQSSSPLLVASDATPDGTALLQKDAPVPDPLPPWRREMQESLSAHRRSSTLTAGIPLPAAEATAPPIVREEPATTSTTVLRRRQGRMIRLLSFGLGAAAMLALVLLVLVMRQPESERAVATEAPASSTAPDASTTKPAIHFEHKPSAAPTTSPAPPPTPSSTLTAAPSAAPSSNVAPPPSSSARPVPPAKPSATYTPLPPCTLTLRVGCRNVNKSKNQFSPSGL</sequence>
<protein>
    <submittedName>
        <fullName evidence="9">Protein kinase</fullName>
    </submittedName>
</protein>
<organism evidence="9 10">
    <name type="scientific">Polyangium spumosum</name>
    <dbReference type="NCBI Taxonomy" id="889282"/>
    <lineage>
        <taxon>Bacteria</taxon>
        <taxon>Pseudomonadati</taxon>
        <taxon>Myxococcota</taxon>
        <taxon>Polyangia</taxon>
        <taxon>Polyangiales</taxon>
        <taxon>Polyangiaceae</taxon>
        <taxon>Polyangium</taxon>
    </lineage>
</organism>
<dbReference type="Gene3D" id="3.30.200.20">
    <property type="entry name" value="Phosphorylase Kinase, domain 1"/>
    <property type="match status" value="1"/>
</dbReference>
<dbReference type="CDD" id="cd14014">
    <property type="entry name" value="STKc_PknB_like"/>
    <property type="match status" value="1"/>
</dbReference>
<evidence type="ECO:0000313" key="9">
    <source>
        <dbReference type="EMBL" id="MRG98043.1"/>
    </source>
</evidence>
<feature type="region of interest" description="Disordered" evidence="6">
    <location>
        <begin position="316"/>
        <end position="339"/>
    </location>
</feature>
<keyword evidence="1" id="KW-0808">Transferase</keyword>
<feature type="binding site" evidence="5">
    <location>
        <position position="40"/>
    </location>
    <ligand>
        <name>ATP</name>
        <dbReference type="ChEBI" id="CHEBI:30616"/>
    </ligand>
</feature>
<dbReference type="GO" id="GO:0005524">
    <property type="term" value="F:ATP binding"/>
    <property type="evidence" value="ECO:0007669"/>
    <property type="project" value="UniProtKB-UniRule"/>
</dbReference>
<dbReference type="SUPFAM" id="SSF56112">
    <property type="entry name" value="Protein kinase-like (PK-like)"/>
    <property type="match status" value="1"/>
</dbReference>
<dbReference type="Proteomes" id="UP000440224">
    <property type="component" value="Unassembled WGS sequence"/>
</dbReference>
<dbReference type="PROSITE" id="PS00108">
    <property type="entry name" value="PROTEIN_KINASE_ST"/>
    <property type="match status" value="1"/>
</dbReference>
<gene>
    <name evidence="9" type="ORF">GF068_39960</name>
</gene>
<accession>A0A6N7Q177</accession>
<evidence type="ECO:0000313" key="10">
    <source>
        <dbReference type="Proteomes" id="UP000440224"/>
    </source>
</evidence>
<dbReference type="GO" id="GO:0004674">
    <property type="term" value="F:protein serine/threonine kinase activity"/>
    <property type="evidence" value="ECO:0007669"/>
    <property type="project" value="TreeGrafter"/>
</dbReference>
<keyword evidence="10" id="KW-1185">Reference proteome</keyword>
<keyword evidence="7" id="KW-0472">Membrane</keyword>
<evidence type="ECO:0000256" key="4">
    <source>
        <dbReference type="ARBA" id="ARBA00022840"/>
    </source>
</evidence>
<feature type="compositionally biased region" description="Low complexity" evidence="6">
    <location>
        <begin position="458"/>
        <end position="473"/>
    </location>
</feature>
<dbReference type="Gene3D" id="1.10.510.10">
    <property type="entry name" value="Transferase(Phosphotransferase) domain 1"/>
    <property type="match status" value="1"/>
</dbReference>
<evidence type="ECO:0000259" key="8">
    <source>
        <dbReference type="PROSITE" id="PS50011"/>
    </source>
</evidence>
<dbReference type="InterPro" id="IPR017441">
    <property type="entry name" value="Protein_kinase_ATP_BS"/>
</dbReference>
<evidence type="ECO:0000256" key="1">
    <source>
        <dbReference type="ARBA" id="ARBA00022679"/>
    </source>
</evidence>
<dbReference type="PANTHER" id="PTHR43289">
    <property type="entry name" value="MITOGEN-ACTIVATED PROTEIN KINASE KINASE KINASE 20-RELATED"/>
    <property type="match status" value="1"/>
</dbReference>
<feature type="region of interest" description="Disordered" evidence="6">
    <location>
        <begin position="441"/>
        <end position="499"/>
    </location>
</feature>
<dbReference type="InterPro" id="IPR000719">
    <property type="entry name" value="Prot_kinase_dom"/>
</dbReference>
<dbReference type="AlphaFoldDB" id="A0A6N7Q177"/>
<evidence type="ECO:0000256" key="2">
    <source>
        <dbReference type="ARBA" id="ARBA00022741"/>
    </source>
</evidence>
<dbReference type="PANTHER" id="PTHR43289:SF6">
    <property type="entry name" value="SERINE_THREONINE-PROTEIN KINASE NEKL-3"/>
    <property type="match status" value="1"/>
</dbReference>
<comment type="caution">
    <text evidence="9">The sequence shown here is derived from an EMBL/GenBank/DDBJ whole genome shotgun (WGS) entry which is preliminary data.</text>
</comment>
<dbReference type="PROSITE" id="PS50011">
    <property type="entry name" value="PROTEIN_KINASE_DOM"/>
    <property type="match status" value="1"/>
</dbReference>
<evidence type="ECO:0000256" key="3">
    <source>
        <dbReference type="ARBA" id="ARBA00022777"/>
    </source>
</evidence>
<dbReference type="PROSITE" id="PS00107">
    <property type="entry name" value="PROTEIN_KINASE_ATP"/>
    <property type="match status" value="1"/>
</dbReference>
<dbReference type="Pfam" id="PF00069">
    <property type="entry name" value="Pkinase"/>
    <property type="match status" value="1"/>
</dbReference>
<keyword evidence="4 5" id="KW-0067">ATP-binding</keyword>
<proteinExistence type="predicted"/>
<dbReference type="InterPro" id="IPR008271">
    <property type="entry name" value="Ser/Thr_kinase_AS"/>
</dbReference>
<feature type="transmembrane region" description="Helical" evidence="7">
    <location>
        <begin position="388"/>
        <end position="408"/>
    </location>
</feature>
<evidence type="ECO:0000256" key="7">
    <source>
        <dbReference type="SAM" id="Phobius"/>
    </source>
</evidence>
<feature type="domain" description="Protein kinase" evidence="8">
    <location>
        <begin position="11"/>
        <end position="279"/>
    </location>
</feature>
<keyword evidence="2 5" id="KW-0547">Nucleotide-binding</keyword>
<dbReference type="EMBL" id="WJIE01000024">
    <property type="protein sequence ID" value="MRG98043.1"/>
    <property type="molecule type" value="Genomic_DNA"/>
</dbReference>